<evidence type="ECO:0008006" key="4">
    <source>
        <dbReference type="Google" id="ProtNLM"/>
    </source>
</evidence>
<sequence>MRKIKRNLAIFFGIVLAVGVYISGMYLSEPEKTYAKGTVDAVKFYEQYKDGLTFVEETEGTGVIYCVLKNDRENMTYRNIGWQFHIYSGEEYLETVIYKLGGDYFRLEDIQYTEDRKYQYELFGLRVGNLKSRISTKVRDQMEQGTCSIRVDSCIAPAKDGLIDGFMDDNKIRGNVLCTYEQVMSSTQLTAYEKAELKNAFGKSVQQLFYTVSAEGDEGIEQIQGTGSYCYGDRARLKAVVRDGYLFHDWSESRKYYTREIIFRVYRDTAFIVSTVNNLPPEIYAQDMYFSLEQAQKGLITEEVLGEHVYAQDREDGRISYGKHRRNSLVLINYALEDMTAFQKAGSVTETFCATDSGGNTVTKTVWIHLVDTTPATGREAFGEPRWISRRYFEKEDRSLLAEEEGGLPEDSCWIVDEEYRTLLQEVLWREEEK</sequence>
<evidence type="ECO:0000256" key="1">
    <source>
        <dbReference type="SAM" id="Phobius"/>
    </source>
</evidence>
<evidence type="ECO:0000313" key="2">
    <source>
        <dbReference type="EMBL" id="MST74314.1"/>
    </source>
</evidence>
<keyword evidence="1" id="KW-0812">Transmembrane</keyword>
<accession>A0A6L5YP84</accession>
<keyword evidence="1" id="KW-0472">Membrane</keyword>
<protein>
    <recommendedName>
        <fullName evidence="4">Bacterial repeat domain-containing protein</fullName>
    </recommendedName>
</protein>
<evidence type="ECO:0000313" key="3">
    <source>
        <dbReference type="Proteomes" id="UP000474024"/>
    </source>
</evidence>
<proteinExistence type="predicted"/>
<feature type="transmembrane region" description="Helical" evidence="1">
    <location>
        <begin position="7"/>
        <end position="27"/>
    </location>
</feature>
<dbReference type="Proteomes" id="UP000474024">
    <property type="component" value="Unassembled WGS sequence"/>
</dbReference>
<dbReference type="EMBL" id="VUNI01000005">
    <property type="protein sequence ID" value="MST74314.1"/>
    <property type="molecule type" value="Genomic_DNA"/>
</dbReference>
<keyword evidence="3" id="KW-1185">Reference proteome</keyword>
<reference evidence="2 3" key="1">
    <citation type="submission" date="2019-08" db="EMBL/GenBank/DDBJ databases">
        <title>In-depth cultivation of the pig gut microbiome towards novel bacterial diversity and tailored functional studies.</title>
        <authorList>
            <person name="Wylensek D."/>
            <person name="Hitch T.C.A."/>
            <person name="Clavel T."/>
        </authorList>
    </citation>
    <scope>NUCLEOTIDE SEQUENCE [LARGE SCALE GENOMIC DNA]</scope>
    <source>
        <strain evidence="2 3">MUC/MUC-530-WT-4D</strain>
    </source>
</reference>
<gene>
    <name evidence="2" type="ORF">FYJ75_04595</name>
</gene>
<comment type="caution">
    <text evidence="2">The sequence shown here is derived from an EMBL/GenBank/DDBJ whole genome shotgun (WGS) entry which is preliminary data.</text>
</comment>
<organism evidence="2 3">
    <name type="scientific">Roseburia porci</name>
    <dbReference type="NCBI Taxonomy" id="2605790"/>
    <lineage>
        <taxon>Bacteria</taxon>
        <taxon>Bacillati</taxon>
        <taxon>Bacillota</taxon>
        <taxon>Clostridia</taxon>
        <taxon>Lachnospirales</taxon>
        <taxon>Lachnospiraceae</taxon>
        <taxon>Roseburia</taxon>
    </lineage>
</organism>
<keyword evidence="1" id="KW-1133">Transmembrane helix</keyword>
<dbReference type="AlphaFoldDB" id="A0A6L5YP84"/>
<name>A0A6L5YP84_9FIRM</name>
<dbReference type="RefSeq" id="WP_154429282.1">
    <property type="nucleotide sequence ID" value="NZ_VUNI01000005.1"/>
</dbReference>